<keyword evidence="4" id="KW-0747">Spliceosome</keyword>
<dbReference type="GO" id="GO:0071013">
    <property type="term" value="C:catalytic step 2 spliceosome"/>
    <property type="evidence" value="ECO:0007669"/>
    <property type="project" value="TreeGrafter"/>
</dbReference>
<keyword evidence="5" id="KW-0508">mRNA splicing</keyword>
<evidence type="ECO:0000256" key="6">
    <source>
        <dbReference type="ARBA" id="ARBA00023242"/>
    </source>
</evidence>
<evidence type="ECO:0000256" key="1">
    <source>
        <dbReference type="ARBA" id="ARBA00004123"/>
    </source>
</evidence>
<accession>A0A409XI15</accession>
<dbReference type="FunCoup" id="A0A409XI15">
    <property type="interactions" value="91"/>
</dbReference>
<evidence type="ECO:0000256" key="3">
    <source>
        <dbReference type="ARBA" id="ARBA00022664"/>
    </source>
</evidence>
<dbReference type="EMBL" id="NHYD01001635">
    <property type="protein sequence ID" value="PPQ90405.1"/>
    <property type="molecule type" value="Genomic_DNA"/>
</dbReference>
<sequence>MATDSDSVITEIFDSLPYYDDDLQKYPYLKEKVEQELARELKASQTLHPRIPPPVTLFADNPLLKAELERVASNRPFPQLDTLRYTLPTPSSTPGTDEEWRFAIDNAHAQLQHQRLRQQNLALLQTYGANAYRIQNYLLESTAKRTEKALEELKELTVEVNRERKNTQDRLGKQLTALETRWTELISSVLQIEMANVALDAEVERLNRKEAELAEL</sequence>
<dbReference type="Pfam" id="PF05700">
    <property type="entry name" value="BCAS2"/>
    <property type="match status" value="1"/>
</dbReference>
<dbReference type="InParanoid" id="A0A409XI15"/>
<protein>
    <recommendedName>
        <fullName evidence="10">Pre-mRNA-splicing factor SPF27</fullName>
    </recommendedName>
</protein>
<dbReference type="GO" id="GO:0071011">
    <property type="term" value="C:precatalytic spliceosome"/>
    <property type="evidence" value="ECO:0007669"/>
    <property type="project" value="TreeGrafter"/>
</dbReference>
<evidence type="ECO:0000256" key="2">
    <source>
        <dbReference type="ARBA" id="ARBA00010788"/>
    </source>
</evidence>
<dbReference type="AlphaFoldDB" id="A0A409XI15"/>
<dbReference type="InterPro" id="IPR008409">
    <property type="entry name" value="SPF27"/>
</dbReference>
<evidence type="ECO:0000256" key="4">
    <source>
        <dbReference type="ARBA" id="ARBA00022728"/>
    </source>
</evidence>
<evidence type="ECO:0000256" key="7">
    <source>
        <dbReference type="SAM" id="Coils"/>
    </source>
</evidence>
<evidence type="ECO:0000256" key="5">
    <source>
        <dbReference type="ARBA" id="ARBA00023187"/>
    </source>
</evidence>
<reference evidence="8 9" key="1">
    <citation type="journal article" date="2018" name="Evol. Lett.">
        <title>Horizontal gene cluster transfer increased hallucinogenic mushroom diversity.</title>
        <authorList>
            <person name="Reynolds H.T."/>
            <person name="Vijayakumar V."/>
            <person name="Gluck-Thaler E."/>
            <person name="Korotkin H.B."/>
            <person name="Matheny P.B."/>
            <person name="Slot J.C."/>
        </authorList>
    </citation>
    <scope>NUCLEOTIDE SEQUENCE [LARGE SCALE GENOMIC DNA]</scope>
    <source>
        <strain evidence="8 9">2631</strain>
    </source>
</reference>
<keyword evidence="7" id="KW-0175">Coiled coil</keyword>
<dbReference type="PANTHER" id="PTHR13296">
    <property type="entry name" value="BCAS2 PROTEIN"/>
    <property type="match status" value="1"/>
</dbReference>
<comment type="similarity">
    <text evidence="2">Belongs to the SPF27 family.</text>
</comment>
<proteinExistence type="inferred from homology"/>
<dbReference type="Proteomes" id="UP000283269">
    <property type="component" value="Unassembled WGS sequence"/>
</dbReference>
<dbReference type="STRING" id="93625.A0A409XI15"/>
<evidence type="ECO:0000313" key="9">
    <source>
        <dbReference type="Proteomes" id="UP000283269"/>
    </source>
</evidence>
<dbReference type="OrthoDB" id="205794at2759"/>
<name>A0A409XI15_PSICY</name>
<dbReference type="GO" id="GO:0008380">
    <property type="term" value="P:RNA splicing"/>
    <property type="evidence" value="ECO:0007669"/>
    <property type="project" value="UniProtKB-KW"/>
</dbReference>
<evidence type="ECO:0000313" key="8">
    <source>
        <dbReference type="EMBL" id="PPQ90405.1"/>
    </source>
</evidence>
<dbReference type="GO" id="GO:0006397">
    <property type="term" value="P:mRNA processing"/>
    <property type="evidence" value="ECO:0007669"/>
    <property type="project" value="UniProtKB-KW"/>
</dbReference>
<dbReference type="GO" id="GO:0000974">
    <property type="term" value="C:Prp19 complex"/>
    <property type="evidence" value="ECO:0007669"/>
    <property type="project" value="TreeGrafter"/>
</dbReference>
<keyword evidence="6" id="KW-0539">Nucleus</keyword>
<keyword evidence="3" id="KW-0507">mRNA processing</keyword>
<comment type="subcellular location">
    <subcellularLocation>
        <location evidence="1">Nucleus</location>
    </subcellularLocation>
</comment>
<keyword evidence="9" id="KW-1185">Reference proteome</keyword>
<feature type="coiled-coil region" evidence="7">
    <location>
        <begin position="136"/>
        <end position="216"/>
    </location>
</feature>
<comment type="caution">
    <text evidence="8">The sequence shown here is derived from an EMBL/GenBank/DDBJ whole genome shotgun (WGS) entry which is preliminary data.</text>
</comment>
<gene>
    <name evidence="8" type="ORF">CVT25_014923</name>
</gene>
<dbReference type="PANTHER" id="PTHR13296:SF0">
    <property type="entry name" value="PRE-MRNA-SPLICING FACTOR SPF27"/>
    <property type="match status" value="1"/>
</dbReference>
<organism evidence="8 9">
    <name type="scientific">Psilocybe cyanescens</name>
    <dbReference type="NCBI Taxonomy" id="93625"/>
    <lineage>
        <taxon>Eukaryota</taxon>
        <taxon>Fungi</taxon>
        <taxon>Dikarya</taxon>
        <taxon>Basidiomycota</taxon>
        <taxon>Agaricomycotina</taxon>
        <taxon>Agaricomycetes</taxon>
        <taxon>Agaricomycetidae</taxon>
        <taxon>Agaricales</taxon>
        <taxon>Agaricineae</taxon>
        <taxon>Strophariaceae</taxon>
        <taxon>Psilocybe</taxon>
    </lineage>
</organism>
<evidence type="ECO:0008006" key="10">
    <source>
        <dbReference type="Google" id="ProtNLM"/>
    </source>
</evidence>